<dbReference type="Gene3D" id="6.10.250.690">
    <property type="match status" value="1"/>
</dbReference>
<dbReference type="CDD" id="cd00383">
    <property type="entry name" value="trans_reg_C"/>
    <property type="match status" value="1"/>
</dbReference>
<evidence type="ECO:0000313" key="10">
    <source>
        <dbReference type="EMBL" id="PAM72817.1"/>
    </source>
</evidence>
<dbReference type="GO" id="GO:0000976">
    <property type="term" value="F:transcription cis-regulatory region binding"/>
    <property type="evidence" value="ECO:0007669"/>
    <property type="project" value="TreeGrafter"/>
</dbReference>
<comment type="caution">
    <text evidence="10">The sequence shown here is derived from an EMBL/GenBank/DDBJ whole genome shotgun (WGS) entry which is preliminary data.</text>
</comment>
<dbReference type="InterPro" id="IPR001867">
    <property type="entry name" value="OmpR/PhoB-type_DNA-bd"/>
</dbReference>
<evidence type="ECO:0000256" key="6">
    <source>
        <dbReference type="PROSITE-ProRule" id="PRU00169"/>
    </source>
</evidence>
<protein>
    <submittedName>
        <fullName evidence="10">DNA-binding response regulator</fullName>
    </submittedName>
</protein>
<dbReference type="SUPFAM" id="SSF52172">
    <property type="entry name" value="CheY-like"/>
    <property type="match status" value="1"/>
</dbReference>
<evidence type="ECO:0000259" key="9">
    <source>
        <dbReference type="PROSITE" id="PS51755"/>
    </source>
</evidence>
<dbReference type="InterPro" id="IPR016032">
    <property type="entry name" value="Sig_transdc_resp-reg_C-effctor"/>
</dbReference>
<dbReference type="RefSeq" id="WP_095377510.1">
    <property type="nucleotide sequence ID" value="NZ_JAEDVB010000049.1"/>
</dbReference>
<keyword evidence="2" id="KW-0902">Two-component regulatory system</keyword>
<dbReference type="FunFam" id="3.40.50.2300:FF:000002">
    <property type="entry name" value="DNA-binding response regulator PhoP"/>
    <property type="match status" value="1"/>
</dbReference>
<feature type="modified residue" description="4-aspartylphosphate" evidence="6">
    <location>
        <position position="51"/>
    </location>
</feature>
<dbReference type="EMBL" id="NJGC01000005">
    <property type="protein sequence ID" value="PAM72817.1"/>
    <property type="molecule type" value="Genomic_DNA"/>
</dbReference>
<dbReference type="InterPro" id="IPR036388">
    <property type="entry name" value="WH-like_DNA-bd_sf"/>
</dbReference>
<dbReference type="GO" id="GO:0000156">
    <property type="term" value="F:phosphorelay response regulator activity"/>
    <property type="evidence" value="ECO:0007669"/>
    <property type="project" value="TreeGrafter"/>
</dbReference>
<organism evidence="10 11">
    <name type="scientific">Stenotrophomonas maltophilia</name>
    <name type="common">Pseudomonas maltophilia</name>
    <name type="synonym">Xanthomonas maltophilia</name>
    <dbReference type="NCBI Taxonomy" id="40324"/>
    <lineage>
        <taxon>Bacteria</taxon>
        <taxon>Pseudomonadati</taxon>
        <taxon>Pseudomonadota</taxon>
        <taxon>Gammaproteobacteria</taxon>
        <taxon>Lysobacterales</taxon>
        <taxon>Lysobacteraceae</taxon>
        <taxon>Stenotrophomonas</taxon>
        <taxon>Stenotrophomonas maltophilia group</taxon>
    </lineage>
</organism>
<dbReference type="GO" id="GO:0032993">
    <property type="term" value="C:protein-DNA complex"/>
    <property type="evidence" value="ECO:0007669"/>
    <property type="project" value="TreeGrafter"/>
</dbReference>
<dbReference type="Pfam" id="PF00486">
    <property type="entry name" value="Trans_reg_C"/>
    <property type="match status" value="1"/>
</dbReference>
<sequence length="224" mass="24708">MRILLIEDDAALADGLIRALQGAGHLCDHLSRGLHAPAALASAPYDVMVLDLSLPDVDGLDLLSRLRNEGVILPVLILTARDGVEDRILGLDRGGDDYLAKPFALGELEARLRALSRRRSDAPAQKRLGRLCFDSIRNEAQVDGQRIELTARELSLVEALMQHPGRTVTKQRLFDALYSWDHEANLSVIEVHVSRLRRKLEQARAGVGIRMLRGLGYRLEAGGD</sequence>
<dbReference type="PROSITE" id="PS50110">
    <property type="entry name" value="RESPONSE_REGULATORY"/>
    <property type="match status" value="1"/>
</dbReference>
<dbReference type="PANTHER" id="PTHR48111">
    <property type="entry name" value="REGULATOR OF RPOS"/>
    <property type="match status" value="1"/>
</dbReference>
<evidence type="ECO:0000256" key="2">
    <source>
        <dbReference type="ARBA" id="ARBA00023012"/>
    </source>
</evidence>
<dbReference type="AlphaFoldDB" id="A0A270NLA1"/>
<evidence type="ECO:0000256" key="4">
    <source>
        <dbReference type="ARBA" id="ARBA00023125"/>
    </source>
</evidence>
<evidence type="ECO:0000256" key="1">
    <source>
        <dbReference type="ARBA" id="ARBA00022553"/>
    </source>
</evidence>
<dbReference type="InterPro" id="IPR011006">
    <property type="entry name" value="CheY-like_superfamily"/>
</dbReference>
<dbReference type="CDD" id="cd17624">
    <property type="entry name" value="REC_OmpR_PmrA-like"/>
    <property type="match status" value="1"/>
</dbReference>
<dbReference type="PANTHER" id="PTHR48111:SF67">
    <property type="entry name" value="TRANSCRIPTIONAL REGULATORY PROTEIN TCTD"/>
    <property type="match status" value="1"/>
</dbReference>
<feature type="DNA-binding region" description="OmpR/PhoB-type" evidence="7">
    <location>
        <begin position="123"/>
        <end position="221"/>
    </location>
</feature>
<feature type="domain" description="Response regulatory" evidence="8">
    <location>
        <begin position="2"/>
        <end position="116"/>
    </location>
</feature>
<proteinExistence type="predicted"/>
<evidence type="ECO:0000259" key="8">
    <source>
        <dbReference type="PROSITE" id="PS50110"/>
    </source>
</evidence>
<dbReference type="PROSITE" id="PS51755">
    <property type="entry name" value="OMPR_PHOB"/>
    <property type="match status" value="1"/>
</dbReference>
<dbReference type="GO" id="GO:0006355">
    <property type="term" value="P:regulation of DNA-templated transcription"/>
    <property type="evidence" value="ECO:0007669"/>
    <property type="project" value="InterPro"/>
</dbReference>
<evidence type="ECO:0000313" key="11">
    <source>
        <dbReference type="Proteomes" id="UP000216433"/>
    </source>
</evidence>
<dbReference type="GO" id="GO:0005829">
    <property type="term" value="C:cytosol"/>
    <property type="evidence" value="ECO:0007669"/>
    <property type="project" value="TreeGrafter"/>
</dbReference>
<dbReference type="Proteomes" id="UP000216433">
    <property type="component" value="Unassembled WGS sequence"/>
</dbReference>
<dbReference type="Pfam" id="PF00072">
    <property type="entry name" value="Response_reg"/>
    <property type="match status" value="1"/>
</dbReference>
<dbReference type="InterPro" id="IPR001789">
    <property type="entry name" value="Sig_transdc_resp-reg_receiver"/>
</dbReference>
<dbReference type="Gene3D" id="3.40.50.2300">
    <property type="match status" value="1"/>
</dbReference>
<keyword evidence="3" id="KW-0805">Transcription regulation</keyword>
<dbReference type="InterPro" id="IPR039420">
    <property type="entry name" value="WalR-like"/>
</dbReference>
<keyword evidence="5" id="KW-0804">Transcription</keyword>
<accession>A0A270NLA1</accession>
<evidence type="ECO:0000256" key="3">
    <source>
        <dbReference type="ARBA" id="ARBA00023015"/>
    </source>
</evidence>
<dbReference type="Gene3D" id="1.10.10.10">
    <property type="entry name" value="Winged helix-like DNA-binding domain superfamily/Winged helix DNA-binding domain"/>
    <property type="match status" value="1"/>
</dbReference>
<evidence type="ECO:0000256" key="7">
    <source>
        <dbReference type="PROSITE-ProRule" id="PRU01091"/>
    </source>
</evidence>
<gene>
    <name evidence="10" type="ORF">CEK00_05940</name>
</gene>
<dbReference type="SUPFAM" id="SSF46894">
    <property type="entry name" value="C-terminal effector domain of the bipartite response regulators"/>
    <property type="match status" value="1"/>
</dbReference>
<dbReference type="SMART" id="SM00862">
    <property type="entry name" value="Trans_reg_C"/>
    <property type="match status" value="1"/>
</dbReference>
<name>A0A270NLA1_STEMA</name>
<dbReference type="SMART" id="SM00448">
    <property type="entry name" value="REC"/>
    <property type="match status" value="1"/>
</dbReference>
<keyword evidence="1 6" id="KW-0597">Phosphoprotein</keyword>
<evidence type="ECO:0000256" key="5">
    <source>
        <dbReference type="ARBA" id="ARBA00023163"/>
    </source>
</evidence>
<reference evidence="10 11" key="1">
    <citation type="submission" date="2017-06" db="EMBL/GenBank/DDBJ databases">
        <title>Genome sequencing and assembly of Stenotrophomonas maltophilia DF07.</title>
        <authorList>
            <person name="Iyer R."/>
        </authorList>
    </citation>
    <scope>NUCLEOTIDE SEQUENCE [LARGE SCALE GENOMIC DNA]</scope>
    <source>
        <strain evidence="10 11">DF07</strain>
    </source>
</reference>
<keyword evidence="4 7" id="KW-0238">DNA-binding</keyword>
<feature type="domain" description="OmpR/PhoB-type" evidence="9">
    <location>
        <begin position="123"/>
        <end position="221"/>
    </location>
</feature>